<evidence type="ECO:0000256" key="1">
    <source>
        <dbReference type="SAM" id="MobiDB-lite"/>
    </source>
</evidence>
<accession>A0AA41N2R9</accession>
<sequence>MAATAKGEVEQNASPSVRSGQTFADSPASGSGGSYWGRSNGLADAGVGVEATAMAFLKLSDQEKQFSSMNYFIWRKEEDLNKYREF</sequence>
<reference evidence="2" key="1">
    <citation type="submission" date="2020-03" db="EMBL/GenBank/DDBJ databases">
        <title>Studies in the Genomics of Life Span.</title>
        <authorList>
            <person name="Glass D."/>
        </authorList>
    </citation>
    <scope>NUCLEOTIDE SEQUENCE</scope>
    <source>
        <strain evidence="2">SUZIE</strain>
        <tissue evidence="2">Muscle</tissue>
    </source>
</reference>
<protein>
    <submittedName>
        <fullName evidence="2">Uncharacterized protein</fullName>
    </submittedName>
</protein>
<name>A0AA41N2R9_SCICA</name>
<proteinExistence type="predicted"/>
<dbReference type="Proteomes" id="UP001166674">
    <property type="component" value="Unassembled WGS sequence"/>
</dbReference>
<keyword evidence="3" id="KW-1185">Reference proteome</keyword>
<evidence type="ECO:0000313" key="3">
    <source>
        <dbReference type="Proteomes" id="UP001166674"/>
    </source>
</evidence>
<comment type="caution">
    <text evidence="2">The sequence shown here is derived from an EMBL/GenBank/DDBJ whole genome shotgun (WGS) entry which is preliminary data.</text>
</comment>
<organism evidence="2 3">
    <name type="scientific">Sciurus carolinensis</name>
    <name type="common">Eastern gray squirrel</name>
    <dbReference type="NCBI Taxonomy" id="30640"/>
    <lineage>
        <taxon>Eukaryota</taxon>
        <taxon>Metazoa</taxon>
        <taxon>Chordata</taxon>
        <taxon>Craniata</taxon>
        <taxon>Vertebrata</taxon>
        <taxon>Euteleostomi</taxon>
        <taxon>Mammalia</taxon>
        <taxon>Eutheria</taxon>
        <taxon>Euarchontoglires</taxon>
        <taxon>Glires</taxon>
        <taxon>Rodentia</taxon>
        <taxon>Sciuromorpha</taxon>
        <taxon>Sciuridae</taxon>
        <taxon>Sciurinae</taxon>
        <taxon>Sciurini</taxon>
        <taxon>Sciurus</taxon>
    </lineage>
</organism>
<feature type="region of interest" description="Disordered" evidence="1">
    <location>
        <begin position="1"/>
        <end position="35"/>
    </location>
</feature>
<dbReference type="EMBL" id="JAATJV010381819">
    <property type="protein sequence ID" value="MBZ3882384.1"/>
    <property type="molecule type" value="Genomic_DNA"/>
</dbReference>
<gene>
    <name evidence="2" type="ORF">SUZIE_167735</name>
</gene>
<dbReference type="AlphaFoldDB" id="A0AA41N2R9"/>
<feature type="compositionally biased region" description="Polar residues" evidence="1">
    <location>
        <begin position="11"/>
        <end position="24"/>
    </location>
</feature>
<evidence type="ECO:0000313" key="2">
    <source>
        <dbReference type="EMBL" id="MBZ3882384.1"/>
    </source>
</evidence>